<accession>A0A1C3K0S4</accession>
<dbReference type="STRING" id="1851544.ODI_01928"/>
<dbReference type="Pfam" id="PF16220">
    <property type="entry name" value="DUF4880"/>
    <property type="match status" value="1"/>
</dbReference>
<feature type="domain" description="FecR N-terminal" evidence="2">
    <location>
        <begin position="14"/>
        <end position="56"/>
    </location>
</feature>
<evidence type="ECO:0000313" key="4">
    <source>
        <dbReference type="EMBL" id="SOE50803.1"/>
    </source>
</evidence>
<sequence>MRPSDTAIPDDPRDQAAYWYARMRSGDASPMEIRAFELWRMADPRHALQYGRLDRLWDGAEHPGGVARPSGARIAASGASPLRLNRRRVLLGGAGLSLAVLGAGLAARPHLWQQPLHAAQLATARGERHRESLPDGGELFLNTDSRASVEIHADARRITLHAGELYLGLRADNAPAWTVAAGPAQVLMTRGRVNVRQLPDETRISVETGPVSLRSGAWWQRKTTPMETGDMIAVSASGLGHLDRVDVGPFVAWQRGRLDFRATPLWLAVDEINRYLSEPTRLDAPRLRQFPVSGTVDLNDPRGLPAALAALAPITAQVLPDGSQRLVAR</sequence>
<reference evidence="4 5" key="2">
    <citation type="submission" date="2017-08" db="EMBL/GenBank/DDBJ databases">
        <authorList>
            <person name="de Groot N.N."/>
        </authorList>
    </citation>
    <scope>NUCLEOTIDE SEQUENCE [LARGE SCALE GENOMIC DNA]</scope>
    <source>
        <strain evidence="4">Orrdi1</strain>
    </source>
</reference>
<dbReference type="Pfam" id="PF04773">
    <property type="entry name" value="FecR"/>
    <property type="match status" value="1"/>
</dbReference>
<dbReference type="OrthoDB" id="8617634at2"/>
<proteinExistence type="predicted"/>
<dbReference type="EMBL" id="FLRC01000014">
    <property type="protein sequence ID" value="SBT25112.1"/>
    <property type="molecule type" value="Genomic_DNA"/>
</dbReference>
<dbReference type="KEGG" id="odi:ODI_R2980"/>
<dbReference type="GO" id="GO:0016989">
    <property type="term" value="F:sigma factor antagonist activity"/>
    <property type="evidence" value="ECO:0007669"/>
    <property type="project" value="TreeGrafter"/>
</dbReference>
<dbReference type="PIRSF" id="PIRSF018266">
    <property type="entry name" value="FecR"/>
    <property type="match status" value="1"/>
</dbReference>
<evidence type="ECO:0000259" key="1">
    <source>
        <dbReference type="Pfam" id="PF04773"/>
    </source>
</evidence>
<dbReference type="AlphaFoldDB" id="A0A1C3K0S4"/>
<dbReference type="InterPro" id="IPR032623">
    <property type="entry name" value="FecR_N"/>
</dbReference>
<dbReference type="PANTHER" id="PTHR30273:SF2">
    <property type="entry name" value="PROTEIN FECR"/>
    <property type="match status" value="1"/>
</dbReference>
<evidence type="ECO:0000313" key="5">
    <source>
        <dbReference type="Proteomes" id="UP000078558"/>
    </source>
</evidence>
<dbReference type="InterPro" id="IPR012373">
    <property type="entry name" value="Ferrdict_sens_TM"/>
</dbReference>
<evidence type="ECO:0000313" key="3">
    <source>
        <dbReference type="EMBL" id="SBT25112.1"/>
    </source>
</evidence>
<reference evidence="3 5" key="1">
    <citation type="submission" date="2016-06" db="EMBL/GenBank/DDBJ databases">
        <authorList>
            <person name="Kjaerup R.B."/>
            <person name="Dalgaard T.S."/>
            <person name="Juul-Madsen H.R."/>
        </authorList>
    </citation>
    <scope>NUCLEOTIDE SEQUENCE [LARGE SCALE GENOMIC DNA]</scope>
    <source>
        <strain evidence="3">Orrdi1</strain>
    </source>
</reference>
<dbReference type="InterPro" id="IPR006860">
    <property type="entry name" value="FecR"/>
</dbReference>
<dbReference type="EMBL" id="LT907988">
    <property type="protein sequence ID" value="SOE50803.1"/>
    <property type="molecule type" value="Genomic_DNA"/>
</dbReference>
<name>A0A1C3K0S4_9BURK</name>
<gene>
    <name evidence="3" type="ORF">ODI_01928</name>
    <name evidence="4" type="ORF">ODI_R2980</name>
</gene>
<dbReference type="Proteomes" id="UP000078558">
    <property type="component" value="Chromosome I"/>
</dbReference>
<dbReference type="PANTHER" id="PTHR30273">
    <property type="entry name" value="PERIPLASMIC SIGNAL SENSOR AND SIGMA FACTOR ACTIVATOR FECR-RELATED"/>
    <property type="match status" value="1"/>
</dbReference>
<dbReference type="RefSeq" id="WP_067752469.1">
    <property type="nucleotide sequence ID" value="NZ_LT907988.1"/>
</dbReference>
<keyword evidence="5" id="KW-1185">Reference proteome</keyword>
<protein>
    <submittedName>
        <fullName evidence="3">Iron siderophore sensor protein</fullName>
    </submittedName>
</protein>
<evidence type="ECO:0000259" key="2">
    <source>
        <dbReference type="Pfam" id="PF16220"/>
    </source>
</evidence>
<feature type="domain" description="FecR protein" evidence="1">
    <location>
        <begin position="120"/>
        <end position="211"/>
    </location>
</feature>
<dbReference type="Gene3D" id="2.60.120.1440">
    <property type="match status" value="1"/>
</dbReference>
<organism evidence="3 5">
    <name type="scientific">Orrella dioscoreae</name>
    <dbReference type="NCBI Taxonomy" id="1851544"/>
    <lineage>
        <taxon>Bacteria</taxon>
        <taxon>Pseudomonadati</taxon>
        <taxon>Pseudomonadota</taxon>
        <taxon>Betaproteobacteria</taxon>
        <taxon>Burkholderiales</taxon>
        <taxon>Alcaligenaceae</taxon>
        <taxon>Orrella</taxon>
    </lineage>
</organism>